<organism evidence="1 2">
    <name type="scientific">Chitinophaga oryziterrae</name>
    <dbReference type="NCBI Taxonomy" id="1031224"/>
    <lineage>
        <taxon>Bacteria</taxon>
        <taxon>Pseudomonadati</taxon>
        <taxon>Bacteroidota</taxon>
        <taxon>Chitinophagia</taxon>
        <taxon>Chitinophagales</taxon>
        <taxon>Chitinophagaceae</taxon>
        <taxon>Chitinophaga</taxon>
    </lineage>
</organism>
<dbReference type="EMBL" id="WRXO01000001">
    <property type="protein sequence ID" value="MVT39558.1"/>
    <property type="molecule type" value="Genomic_DNA"/>
</dbReference>
<dbReference type="AlphaFoldDB" id="A0A6N8J4G2"/>
<dbReference type="Gene3D" id="3.90.1720.10">
    <property type="entry name" value="endopeptidase domain like (from Nostoc punctiforme)"/>
    <property type="match status" value="1"/>
</dbReference>
<dbReference type="SUPFAM" id="SSF54001">
    <property type="entry name" value="Cysteine proteinases"/>
    <property type="match status" value="1"/>
</dbReference>
<dbReference type="Pfam" id="PF05708">
    <property type="entry name" value="Peptidase_C92"/>
    <property type="match status" value="1"/>
</dbReference>
<sequence>MKTKLVIVFLLLVGITGYAVNRMSHHKIKDGDIIFQTSSSGQSKAIQLATHSKYSHCGIVYKKGNELFVFEAVGPVKLTPLSKWIARGEGGKFEIRRLKKREQILTPAVLEKMKQVEDRFAGKHYDIYFDWSDDNIYCSELVWKVYKETTGLEVGQLEKLRNFDLSSEAVKQKMKERYGDHIPLDENVISPVSIYNSELLKRVN</sequence>
<dbReference type="OrthoDB" id="195541at2"/>
<proteinExistence type="predicted"/>
<evidence type="ECO:0000313" key="2">
    <source>
        <dbReference type="Proteomes" id="UP000468388"/>
    </source>
</evidence>
<reference evidence="1 2" key="1">
    <citation type="submission" date="2019-12" db="EMBL/GenBank/DDBJ databases">
        <title>The draft genomic sequence of strain Chitinophaga oryziterrae JCM 16595.</title>
        <authorList>
            <person name="Zhang X."/>
        </authorList>
    </citation>
    <scope>NUCLEOTIDE SEQUENCE [LARGE SCALE GENOMIC DNA]</scope>
    <source>
        <strain evidence="1 2">JCM 16595</strain>
    </source>
</reference>
<dbReference type="Proteomes" id="UP000468388">
    <property type="component" value="Unassembled WGS sequence"/>
</dbReference>
<gene>
    <name evidence="1" type="ORF">GO495_03085</name>
</gene>
<keyword evidence="2" id="KW-1185">Reference proteome</keyword>
<evidence type="ECO:0000313" key="1">
    <source>
        <dbReference type="EMBL" id="MVT39558.1"/>
    </source>
</evidence>
<dbReference type="InterPro" id="IPR038765">
    <property type="entry name" value="Papain-like_cys_pep_sf"/>
</dbReference>
<comment type="caution">
    <text evidence="1">The sequence shown here is derived from an EMBL/GenBank/DDBJ whole genome shotgun (WGS) entry which is preliminary data.</text>
</comment>
<protein>
    <submittedName>
        <fullName evidence="1">YiiX family permuted papain-like enzyme</fullName>
    </submittedName>
</protein>
<dbReference type="InterPro" id="IPR024453">
    <property type="entry name" value="Peptidase_C92"/>
</dbReference>
<dbReference type="NCBIfam" id="NF007458">
    <property type="entry name" value="PRK10030.1"/>
    <property type="match status" value="1"/>
</dbReference>
<name>A0A6N8J4G2_9BACT</name>
<dbReference type="RefSeq" id="WP_157298223.1">
    <property type="nucleotide sequence ID" value="NZ_BAAAZB010000005.1"/>
</dbReference>
<accession>A0A6N8J4G2</accession>